<dbReference type="NCBIfam" id="TIGR02407">
    <property type="entry name" value="ectoine_ectB"/>
    <property type="match status" value="1"/>
</dbReference>
<evidence type="ECO:0000256" key="3">
    <source>
        <dbReference type="ARBA" id="ARBA00022576"/>
    </source>
</evidence>
<dbReference type="InterPro" id="IPR012773">
    <property type="entry name" value="Ectoine_EctB"/>
</dbReference>
<dbReference type="GO" id="GO:0047307">
    <property type="term" value="F:diaminobutyrate-pyruvate transaminase activity"/>
    <property type="evidence" value="ECO:0007669"/>
    <property type="project" value="InterPro"/>
</dbReference>
<dbReference type="Pfam" id="PF00202">
    <property type="entry name" value="Aminotran_3"/>
    <property type="match status" value="1"/>
</dbReference>
<dbReference type="Proteomes" id="UP000216101">
    <property type="component" value="Unassembled WGS sequence"/>
</dbReference>
<accession>A0A266Q964</accession>
<comment type="function">
    <text evidence="7">Catalyzes reversively the conversion of L-aspartate beta-semialdehyde (ASA) to L-2,4-diaminobutyrate (DABA) by transamination with L-glutamate.</text>
</comment>
<evidence type="ECO:0000256" key="7">
    <source>
        <dbReference type="RuleBase" id="RU365034"/>
    </source>
</evidence>
<evidence type="ECO:0000256" key="4">
    <source>
        <dbReference type="ARBA" id="ARBA00022679"/>
    </source>
</evidence>
<dbReference type="InterPro" id="IPR015424">
    <property type="entry name" value="PyrdxlP-dep_Trfase"/>
</dbReference>
<protein>
    <recommendedName>
        <fullName evidence="7">Diaminobutyrate--2-oxoglutarate transaminase</fullName>
        <ecNumber evidence="7">2.6.1.76</ecNumber>
    </recommendedName>
    <alternativeName>
        <fullName evidence="7">DABA aminotransferase</fullName>
    </alternativeName>
</protein>
<comment type="similarity">
    <text evidence="2 6">Belongs to the class-III pyridoxal-phosphate-dependent aminotransferase family.</text>
</comment>
<name>A0A266Q964_9GAMM</name>
<dbReference type="GO" id="GO:0045303">
    <property type="term" value="F:diaminobutyrate-2-oxoglutarate transaminase activity"/>
    <property type="evidence" value="ECO:0007669"/>
    <property type="project" value="UniProtKB-EC"/>
</dbReference>
<evidence type="ECO:0000256" key="6">
    <source>
        <dbReference type="RuleBase" id="RU003560"/>
    </source>
</evidence>
<dbReference type="EMBL" id="NHNI01000001">
    <property type="protein sequence ID" value="OZY86392.1"/>
    <property type="molecule type" value="Genomic_DNA"/>
</dbReference>
<dbReference type="UniPathway" id="UPA00067">
    <property type="reaction ID" value="UER00121"/>
</dbReference>
<dbReference type="InterPro" id="IPR004637">
    <property type="entry name" value="Dat"/>
</dbReference>
<dbReference type="InterPro" id="IPR005814">
    <property type="entry name" value="Aminotrans_3"/>
</dbReference>
<dbReference type="NCBIfam" id="NF006733">
    <property type="entry name" value="PRK09264.1"/>
    <property type="match status" value="1"/>
</dbReference>
<sequence>MEKMIFENYESKVQSYSRKFPAVFAKAIGATVFDEKGRRYIDFLAGAGSLNYGHNDRYIKGKLIDYLLDDNICHSLDLHTVAKREFLDTFNTLILKPRNLAYVCQFTGPTGTNAVEAAFKLARKITGRSNIISFTNGFHGVTLGALSAAGNSFYRKAAGVSANNVTFMPFDGYFGKEIDTLSMLEKLLQDKGSGLDLPAAIIVETIQGEGGVNVASDKWLRSLDQLCKTYGIVLIVDDIQAGCGRTGNFFSFESAGIIPDIITLSKSLSGMGLPMSVVLIKPELDVWAPGEHNGTFRGNNPAFVTAKAAIDHYWADDNLSRAVHQKSSLLKSRIESIASKIDGDCKQRGRGMMQGLACPSGEIAHHISREAFKHGLILETSGARGQVLKFLMPLNIPLELLHEGLDILEYSIDQLGGEGVYPTSTYQDADIN</sequence>
<dbReference type="AlphaFoldDB" id="A0A266Q964"/>
<dbReference type="RefSeq" id="WP_094984062.1">
    <property type="nucleotide sequence ID" value="NZ_NHNI01000001.1"/>
</dbReference>
<dbReference type="PANTHER" id="PTHR43552">
    <property type="entry name" value="DIAMINOBUTYRATE--2-OXOGLUTARATE AMINOTRANSFERASE"/>
    <property type="match status" value="1"/>
</dbReference>
<reference evidence="9" key="1">
    <citation type="submission" date="2017-05" db="EMBL/GenBank/DDBJ databases">
        <authorList>
            <person name="Barney B.M."/>
        </authorList>
    </citation>
    <scope>NUCLEOTIDE SEQUENCE [LARGE SCALE GENOMIC DNA]</scope>
    <source>
        <strain evidence="9">PSBB022</strain>
    </source>
</reference>
<comment type="catalytic activity">
    <reaction evidence="7">
        <text>L-2,4-diaminobutanoate + 2-oxoglutarate = L-aspartate 4-semialdehyde + L-glutamate</text>
        <dbReference type="Rhea" id="RHEA:11160"/>
        <dbReference type="ChEBI" id="CHEBI:16810"/>
        <dbReference type="ChEBI" id="CHEBI:29985"/>
        <dbReference type="ChEBI" id="CHEBI:58761"/>
        <dbReference type="ChEBI" id="CHEBI:537519"/>
        <dbReference type="EC" id="2.6.1.76"/>
    </reaction>
</comment>
<comment type="cofactor">
    <cofactor evidence="1 7">
        <name>pyridoxal 5'-phosphate</name>
        <dbReference type="ChEBI" id="CHEBI:597326"/>
    </cofactor>
</comment>
<organism evidence="8 9">
    <name type="scientific">Cellvibrio mixtus</name>
    <dbReference type="NCBI Taxonomy" id="39650"/>
    <lineage>
        <taxon>Bacteria</taxon>
        <taxon>Pseudomonadati</taxon>
        <taxon>Pseudomonadota</taxon>
        <taxon>Gammaproteobacteria</taxon>
        <taxon>Cellvibrionales</taxon>
        <taxon>Cellvibrionaceae</taxon>
        <taxon>Cellvibrio</taxon>
    </lineage>
</organism>
<evidence type="ECO:0000256" key="2">
    <source>
        <dbReference type="ARBA" id="ARBA00008954"/>
    </source>
</evidence>
<proteinExistence type="inferred from homology"/>
<dbReference type="CDD" id="cd00610">
    <property type="entry name" value="OAT_like"/>
    <property type="match status" value="1"/>
</dbReference>
<keyword evidence="3 7" id="KW-0032">Aminotransferase</keyword>
<keyword evidence="4 7" id="KW-0808">Transferase</keyword>
<evidence type="ECO:0000256" key="5">
    <source>
        <dbReference type="ARBA" id="ARBA00022898"/>
    </source>
</evidence>
<evidence type="ECO:0000256" key="1">
    <source>
        <dbReference type="ARBA" id="ARBA00001933"/>
    </source>
</evidence>
<dbReference type="GO" id="GO:0019491">
    <property type="term" value="P:ectoine biosynthetic process"/>
    <property type="evidence" value="ECO:0007669"/>
    <property type="project" value="UniProtKB-UniPathway"/>
</dbReference>
<dbReference type="Gene3D" id="3.90.1150.10">
    <property type="entry name" value="Aspartate Aminotransferase, domain 1"/>
    <property type="match status" value="1"/>
</dbReference>
<dbReference type="PROSITE" id="PS00600">
    <property type="entry name" value="AA_TRANSFER_CLASS_3"/>
    <property type="match status" value="1"/>
</dbReference>
<dbReference type="GO" id="GO:0030170">
    <property type="term" value="F:pyridoxal phosphate binding"/>
    <property type="evidence" value="ECO:0007669"/>
    <property type="project" value="InterPro"/>
</dbReference>
<dbReference type="PIRSF" id="PIRSF000521">
    <property type="entry name" value="Transaminase_4ab_Lys_Orn"/>
    <property type="match status" value="1"/>
</dbReference>
<keyword evidence="5 6" id="KW-0663">Pyridoxal phosphate</keyword>
<keyword evidence="9" id="KW-1185">Reference proteome</keyword>
<evidence type="ECO:0000313" key="9">
    <source>
        <dbReference type="Proteomes" id="UP000216101"/>
    </source>
</evidence>
<dbReference type="InterPro" id="IPR049704">
    <property type="entry name" value="Aminotrans_3_PPA_site"/>
</dbReference>
<comment type="pathway">
    <text evidence="7">Amine and polyamine biosynthesis; ectoine biosynthesis; L-ectoine from L-aspartate 4-semialdehyde: step 1/3.</text>
</comment>
<dbReference type="InterPro" id="IPR015422">
    <property type="entry name" value="PyrdxlP-dep_Trfase_small"/>
</dbReference>
<dbReference type="Gene3D" id="3.40.640.10">
    <property type="entry name" value="Type I PLP-dependent aspartate aminotransferase-like (Major domain)"/>
    <property type="match status" value="1"/>
</dbReference>
<dbReference type="InterPro" id="IPR015421">
    <property type="entry name" value="PyrdxlP-dep_Trfase_major"/>
</dbReference>
<dbReference type="EC" id="2.6.1.76" evidence="7"/>
<comment type="caution">
    <text evidence="8">The sequence shown here is derived from an EMBL/GenBank/DDBJ whole genome shotgun (WGS) entry which is preliminary data.</text>
</comment>
<gene>
    <name evidence="8" type="ORF">CBP51_05025</name>
</gene>
<dbReference type="NCBIfam" id="TIGR00709">
    <property type="entry name" value="dat"/>
    <property type="match status" value="1"/>
</dbReference>
<dbReference type="PANTHER" id="PTHR43552:SF2">
    <property type="entry name" value="DIAMINOBUTYRATE--2-OXOGLUTARATE TRANSAMINASE"/>
    <property type="match status" value="1"/>
</dbReference>
<evidence type="ECO:0000313" key="8">
    <source>
        <dbReference type="EMBL" id="OZY86392.1"/>
    </source>
</evidence>
<dbReference type="SUPFAM" id="SSF53383">
    <property type="entry name" value="PLP-dependent transferases"/>
    <property type="match status" value="1"/>
</dbReference>